<feature type="transmembrane region" description="Helical" evidence="1">
    <location>
        <begin position="52"/>
        <end position="71"/>
    </location>
</feature>
<dbReference type="OrthoDB" id="5422038at2"/>
<dbReference type="EMBL" id="VITY01000021">
    <property type="protein sequence ID" value="TWB87518.1"/>
    <property type="molecule type" value="Genomic_DNA"/>
</dbReference>
<dbReference type="RefSeq" id="WP_146992528.1">
    <property type="nucleotide sequence ID" value="NZ_VITY01000021.1"/>
</dbReference>
<name>A0A560KW96_9BRAD</name>
<dbReference type="Proteomes" id="UP000321304">
    <property type="component" value="Unassembled WGS sequence"/>
</dbReference>
<proteinExistence type="predicted"/>
<feature type="transmembrane region" description="Helical" evidence="1">
    <location>
        <begin position="24"/>
        <end position="45"/>
    </location>
</feature>
<keyword evidence="1" id="KW-0812">Transmembrane</keyword>
<accession>A0A560KW96</accession>
<keyword evidence="1" id="KW-1133">Transmembrane helix</keyword>
<evidence type="ECO:0000313" key="3">
    <source>
        <dbReference type="Proteomes" id="UP000321304"/>
    </source>
</evidence>
<organism evidence="2 3">
    <name type="scientific">Bradyrhizobium macuxiense</name>
    <dbReference type="NCBI Taxonomy" id="1755647"/>
    <lineage>
        <taxon>Bacteria</taxon>
        <taxon>Pseudomonadati</taxon>
        <taxon>Pseudomonadota</taxon>
        <taxon>Alphaproteobacteria</taxon>
        <taxon>Hyphomicrobiales</taxon>
        <taxon>Nitrobacteraceae</taxon>
        <taxon>Bradyrhizobium</taxon>
    </lineage>
</organism>
<sequence>MPRDDRYWFPAKRYGWGWGPPSNWQGWAVLAGFVALVAVGAATILPHSPARFVAYVVVLSVLLTAVCWWKGEPPRWRWGGD</sequence>
<reference evidence="2 3" key="1">
    <citation type="submission" date="2019-06" db="EMBL/GenBank/DDBJ databases">
        <title>Genomic Encyclopedia of Type Strains, Phase IV (KMG-V): Genome sequencing to study the core and pangenomes of soil and plant-associated prokaryotes.</title>
        <authorList>
            <person name="Whitman W."/>
        </authorList>
    </citation>
    <scope>NUCLEOTIDE SEQUENCE [LARGE SCALE GENOMIC DNA]</scope>
    <source>
        <strain evidence="2 3">BR 10355</strain>
    </source>
</reference>
<comment type="caution">
    <text evidence="2">The sequence shown here is derived from an EMBL/GenBank/DDBJ whole genome shotgun (WGS) entry which is preliminary data.</text>
</comment>
<dbReference type="AlphaFoldDB" id="A0A560KW96"/>
<keyword evidence="1" id="KW-0472">Membrane</keyword>
<evidence type="ECO:0000256" key="1">
    <source>
        <dbReference type="SAM" id="Phobius"/>
    </source>
</evidence>
<protein>
    <submittedName>
        <fullName evidence="2">Uncharacterized protein</fullName>
    </submittedName>
</protein>
<gene>
    <name evidence="2" type="ORF">FBZ93_12179</name>
</gene>
<evidence type="ECO:0000313" key="2">
    <source>
        <dbReference type="EMBL" id="TWB87518.1"/>
    </source>
</evidence>
<keyword evidence="3" id="KW-1185">Reference proteome</keyword>